<dbReference type="PROSITE" id="PS50994">
    <property type="entry name" value="INTEGRASE"/>
    <property type="match status" value="1"/>
</dbReference>
<proteinExistence type="predicted"/>
<dbReference type="InterPro" id="IPR001584">
    <property type="entry name" value="Integrase_cat-core"/>
</dbReference>
<dbReference type="GO" id="GO:0015074">
    <property type="term" value="P:DNA integration"/>
    <property type="evidence" value="ECO:0007669"/>
    <property type="project" value="InterPro"/>
</dbReference>
<evidence type="ECO:0000313" key="2">
    <source>
        <dbReference type="EMBL" id="QIB28090.1"/>
    </source>
</evidence>
<gene>
    <name evidence="2" type="ORF">G3A45_00315</name>
    <name evidence="3" type="ORF">G3A45_00430</name>
    <name evidence="4" type="ORF">G3A45_00860</name>
</gene>
<accession>A0A6P1YFK7</accession>
<dbReference type="Pfam" id="PF13610">
    <property type="entry name" value="DDE_Tnp_IS240"/>
    <property type="match status" value="1"/>
</dbReference>
<evidence type="ECO:0000259" key="1">
    <source>
        <dbReference type="PROSITE" id="PS50994"/>
    </source>
</evidence>
<dbReference type="EMBL" id="CP048617">
    <property type="protein sequence ID" value="QIB28094.1"/>
    <property type="molecule type" value="Genomic_DNA"/>
</dbReference>
<dbReference type="KEGG" id="cazo:G3A45_00860"/>
<dbReference type="KEGG" id="cazo:G3A45_00430"/>
<dbReference type="EMBL" id="CP048617">
    <property type="protein sequence ID" value="QIB28101.1"/>
    <property type="molecule type" value="Genomic_DNA"/>
</dbReference>
<protein>
    <submittedName>
        <fullName evidence="2">DDE-type integrase/transposase/recombinase</fullName>
    </submittedName>
</protein>
<dbReference type="SUPFAM" id="SSF53098">
    <property type="entry name" value="Ribonuclease H-like"/>
    <property type="match status" value="1"/>
</dbReference>
<dbReference type="AlphaFoldDB" id="A0A6P1YFK7"/>
<dbReference type="InterPro" id="IPR012337">
    <property type="entry name" value="RNaseH-like_sf"/>
</dbReference>
<dbReference type="Gene3D" id="3.30.420.10">
    <property type="entry name" value="Ribonuclease H-like superfamily/Ribonuclease H"/>
    <property type="match status" value="1"/>
</dbReference>
<dbReference type="Proteomes" id="UP000464452">
    <property type="component" value="Chromosome"/>
</dbReference>
<name>A0A6P1YFK7_9FIRM</name>
<dbReference type="GO" id="GO:0003676">
    <property type="term" value="F:nucleic acid binding"/>
    <property type="evidence" value="ECO:0007669"/>
    <property type="project" value="InterPro"/>
</dbReference>
<reference evidence="2 5" key="1">
    <citation type="submission" date="2020-02" db="EMBL/GenBank/DDBJ databases">
        <title>Thermophilic hydrogen producing bacteria, Caloranaerobacter azorensis.</title>
        <authorList>
            <person name="Baek K."/>
        </authorList>
    </citation>
    <scope>NUCLEOTIDE SEQUENCE [LARGE SCALE GENOMIC DNA]</scope>
    <source>
        <strain evidence="2 5">T3-1</strain>
    </source>
</reference>
<evidence type="ECO:0000313" key="5">
    <source>
        <dbReference type="Proteomes" id="UP000464452"/>
    </source>
</evidence>
<evidence type="ECO:0000313" key="3">
    <source>
        <dbReference type="EMBL" id="QIB28094.1"/>
    </source>
</evidence>
<dbReference type="KEGG" id="cazo:G3A45_00315"/>
<dbReference type="InterPro" id="IPR032874">
    <property type="entry name" value="DDE_dom"/>
</dbReference>
<dbReference type="InterPro" id="IPR036397">
    <property type="entry name" value="RNaseH_sf"/>
</dbReference>
<feature type="domain" description="Integrase catalytic" evidence="1">
    <location>
        <begin position="247"/>
        <end position="421"/>
    </location>
</feature>
<dbReference type="EMBL" id="CP048617">
    <property type="protein sequence ID" value="QIB28090.1"/>
    <property type="molecule type" value="Genomic_DNA"/>
</dbReference>
<evidence type="ECO:0000313" key="4">
    <source>
        <dbReference type="EMBL" id="QIB28101.1"/>
    </source>
</evidence>
<sequence length="455" mass="52576">MKPKTNKPISKPYRKIEVDTELPIVETIEVPNYKELLKQYEHKHGKPLKPINRRKKINFPKGTKCPYCGSPKEYIYTNNGSKGQCLCKVCNNTFMLGSNLNKKTISKCPYCGHTLEKTKDRNSFIIYKCKNDNCKYYQNKLNSLTKEEKEIYKSNPGKLKLRYIYREFKFSLASLNPNTPNRPKIDLAKAHNPLNVVGLIMTFYVNFGLSSRTVSRIMDEVFSIKVSHQTVLNYAQATAYYLSSFTKDHIKDLSSKLCGDETYIKVKGKWRYIFFILDPVKKILISSLVSKKRDTSAACTAIKQVIDCFKEIPEDLTFIFDGNPIYLLAKMFFAKNNIQFDLKTVIGLTNDDPISAEFRPYKQFIERLNRTFKDNYRHTNGFGSFDGAISYVTLFTAWFNFLRPHSALNGKVPIPINELNKYETMPAKWAKLIELAQIHTIENQKHKSNVLKEAA</sequence>
<organism evidence="2 5">
    <name type="scientific">Caloranaerobacter azorensis</name>
    <dbReference type="NCBI Taxonomy" id="116090"/>
    <lineage>
        <taxon>Bacteria</taxon>
        <taxon>Bacillati</taxon>
        <taxon>Bacillota</taxon>
        <taxon>Tissierellia</taxon>
        <taxon>Tissierellales</taxon>
        <taxon>Thermohalobacteraceae</taxon>
        <taxon>Caloranaerobacter</taxon>
    </lineage>
</organism>